<organism evidence="2 3">
    <name type="scientific">Cucurbita argyrosperma subsp. sororia</name>
    <dbReference type="NCBI Taxonomy" id="37648"/>
    <lineage>
        <taxon>Eukaryota</taxon>
        <taxon>Viridiplantae</taxon>
        <taxon>Streptophyta</taxon>
        <taxon>Embryophyta</taxon>
        <taxon>Tracheophyta</taxon>
        <taxon>Spermatophyta</taxon>
        <taxon>Magnoliopsida</taxon>
        <taxon>eudicotyledons</taxon>
        <taxon>Gunneridae</taxon>
        <taxon>Pentapetalae</taxon>
        <taxon>rosids</taxon>
        <taxon>fabids</taxon>
        <taxon>Cucurbitales</taxon>
        <taxon>Cucurbitaceae</taxon>
        <taxon>Cucurbiteae</taxon>
        <taxon>Cucurbita</taxon>
    </lineage>
</organism>
<name>A0AAV6N7J2_9ROSI</name>
<dbReference type="AlphaFoldDB" id="A0AAV6N7J2"/>
<feature type="compositionally biased region" description="Acidic residues" evidence="1">
    <location>
        <begin position="107"/>
        <end position="126"/>
    </location>
</feature>
<feature type="non-terminal residue" evidence="2">
    <location>
        <position position="1"/>
    </location>
</feature>
<dbReference type="Proteomes" id="UP000685013">
    <property type="component" value="Chromosome 9"/>
</dbReference>
<keyword evidence="3" id="KW-1185">Reference proteome</keyword>
<comment type="caution">
    <text evidence="2">The sequence shown here is derived from an EMBL/GenBank/DDBJ whole genome shotgun (WGS) entry which is preliminary data.</text>
</comment>
<evidence type="ECO:0000313" key="3">
    <source>
        <dbReference type="Proteomes" id="UP000685013"/>
    </source>
</evidence>
<accession>A0AAV6N7J2</accession>
<protein>
    <submittedName>
        <fullName evidence="2">Uncharacterized protein</fullName>
    </submittedName>
</protein>
<reference evidence="2 3" key="1">
    <citation type="journal article" date="2021" name="Hortic Res">
        <title>The domestication of Cucurbita argyrosperma as revealed by the genome of its wild relative.</title>
        <authorList>
            <person name="Barrera-Redondo J."/>
            <person name="Sanchez-de la Vega G."/>
            <person name="Aguirre-Liguori J.A."/>
            <person name="Castellanos-Morales G."/>
            <person name="Gutierrez-Guerrero Y.T."/>
            <person name="Aguirre-Dugua X."/>
            <person name="Aguirre-Planter E."/>
            <person name="Tenaillon M.I."/>
            <person name="Lira-Saade R."/>
            <person name="Eguiarte L.E."/>
        </authorList>
    </citation>
    <scope>NUCLEOTIDE SEQUENCE [LARGE SCALE GENOMIC DNA]</scope>
    <source>
        <strain evidence="2">JBR-2021</strain>
    </source>
</reference>
<dbReference type="EMBL" id="JAGKQH010000009">
    <property type="protein sequence ID" value="KAG6591954.1"/>
    <property type="molecule type" value="Genomic_DNA"/>
</dbReference>
<evidence type="ECO:0000313" key="2">
    <source>
        <dbReference type="EMBL" id="KAG6591954.1"/>
    </source>
</evidence>
<sequence>MIMLNTTVMEPNKITDGIEAMADDRGVDGVVSFAEPLGDGASPEEDDGDNGGDGGEFMGASLDSGGSRPIGPSADGDNAGNIIGEDELGENAGTGAVVGVMASAGDGEVEGEFDSDDGDPAGDEPGEAGPPGSGDPDGEVAPGIVEVGEPAGTGDVVGVSEPEGTAKCVILMESLLLGKVKWGNRRTQMETAKWVFPSSEIALPDLMKEIRPGLVWSLEFQTRMEKAKWAFPATEKWGNRPALAWSPEFQTQTETANWVFPMVEMAK</sequence>
<feature type="region of interest" description="Disordered" evidence="1">
    <location>
        <begin position="107"/>
        <end position="159"/>
    </location>
</feature>
<proteinExistence type="predicted"/>
<evidence type="ECO:0000256" key="1">
    <source>
        <dbReference type="SAM" id="MobiDB-lite"/>
    </source>
</evidence>
<feature type="region of interest" description="Disordered" evidence="1">
    <location>
        <begin position="31"/>
        <end position="89"/>
    </location>
</feature>
<gene>
    <name evidence="2" type="ORF">SDJN03_14300</name>
</gene>